<protein>
    <submittedName>
        <fullName evidence="2">Uncharacterized protein</fullName>
    </submittedName>
</protein>
<keyword evidence="3" id="KW-1185">Reference proteome</keyword>
<feature type="region of interest" description="Disordered" evidence="1">
    <location>
        <begin position="25"/>
        <end position="81"/>
    </location>
</feature>
<dbReference type="Proteomes" id="UP001497644">
    <property type="component" value="Chromosome 8"/>
</dbReference>
<name>A0AAV2P9B6_9HYME</name>
<sequence>MLFRNLTHGKSVNELASRRLYAMTDDGPFNKRRTKDIVQPGKRSQVGGPKLLQSTELDITGDVPPSVGASERAQGWKLTTD</sequence>
<evidence type="ECO:0000256" key="1">
    <source>
        <dbReference type="SAM" id="MobiDB-lite"/>
    </source>
</evidence>
<reference evidence="2" key="1">
    <citation type="submission" date="2024-04" db="EMBL/GenBank/DDBJ databases">
        <authorList>
            <consortium name="Molecular Ecology Group"/>
        </authorList>
    </citation>
    <scope>NUCLEOTIDE SEQUENCE</scope>
</reference>
<organism evidence="2 3">
    <name type="scientific">Lasius platythorax</name>
    <dbReference type="NCBI Taxonomy" id="488582"/>
    <lineage>
        <taxon>Eukaryota</taxon>
        <taxon>Metazoa</taxon>
        <taxon>Ecdysozoa</taxon>
        <taxon>Arthropoda</taxon>
        <taxon>Hexapoda</taxon>
        <taxon>Insecta</taxon>
        <taxon>Pterygota</taxon>
        <taxon>Neoptera</taxon>
        <taxon>Endopterygota</taxon>
        <taxon>Hymenoptera</taxon>
        <taxon>Apocrita</taxon>
        <taxon>Aculeata</taxon>
        <taxon>Formicoidea</taxon>
        <taxon>Formicidae</taxon>
        <taxon>Formicinae</taxon>
        <taxon>Lasius</taxon>
        <taxon>Lasius</taxon>
    </lineage>
</organism>
<proteinExistence type="predicted"/>
<gene>
    <name evidence="2" type="ORF">LPLAT_LOCUS13290</name>
</gene>
<dbReference type="AlphaFoldDB" id="A0AAV2P9B6"/>
<evidence type="ECO:0000313" key="3">
    <source>
        <dbReference type="Proteomes" id="UP001497644"/>
    </source>
</evidence>
<evidence type="ECO:0000313" key="2">
    <source>
        <dbReference type="EMBL" id="CAL1688168.1"/>
    </source>
</evidence>
<dbReference type="EMBL" id="OZ034831">
    <property type="protein sequence ID" value="CAL1688168.1"/>
    <property type="molecule type" value="Genomic_DNA"/>
</dbReference>
<accession>A0AAV2P9B6</accession>